<name>A0ABN7SWC7_OIKDI</name>
<feature type="region of interest" description="Disordered" evidence="1">
    <location>
        <begin position="604"/>
        <end position="761"/>
    </location>
</feature>
<dbReference type="Proteomes" id="UP001158576">
    <property type="component" value="Chromosome 1"/>
</dbReference>
<sequence length="761" mass="85993">MHLSPVSSAAEFKEFIGADKSLIGKDLSNLNPRFRTRRRAFVHEDKLLFACNQNVLRMGKKKLRRAIEGSEGSIEFIDTNGRYTLVGWSYEDVPGCQVVAFGEELTQMGEIKTVREMEEDDGEIVLTAALVSLVAQDQQTLFLTEDGEVRRWSYEDTSYIDELPVVHTFLEYEEHKTFLGIEFLNDFVFYVVESTRIILLNTITQSEDEFYTDNSLGDNAYKDIIAYAKDGTDCILLTGCGVLQSVSLVERNKINWRIGIPIKHKYSKFTAELDLHFLHGKKIVTIVWTQNRKLEMRTSLKPGGKTGIGANVIDMVPDEQEEIFAICIEKNATSLPVFLPSPLEYIKKVVKMRSDKKVLDYTKARPYLVVYRETMYVFCGMYLLKYEERQPDEDELLEYLTNMFFDSEEKLTCEEVDLNEFELPTDWSFSLPETVIQTDYQLGAKGTRNNIARMMDMTFPLTVESHEIDGSMNELQCANIVYNTMREEELSVKKISEVRMKRMSYLQNMTAMEQSLANDGTLVEREPETTVIPSAQNDEEMEVKEEVVSSDAESVAAMDFRDCLDLPDESVLAGFEPQSQIALPEPNTQSDSIIASKGTILSLGAPADSSTQKSSSNEPECLTKKPKTPFRTPRKNRRSILPVADLSGIIEEKSQDGQSSQESLGRDDTGVGQSQDLFASQPISQTPSTQNPFSQINDTQSQAVDFEDSQITPLDSAGSSQNTTLTNIDSSQKTPKSSAKKEKKEERMKKKKMKARKSIGF</sequence>
<feature type="compositionally biased region" description="Basic and acidic residues" evidence="1">
    <location>
        <begin position="739"/>
        <end position="748"/>
    </location>
</feature>
<gene>
    <name evidence="2" type="ORF">OKIOD_LOCUS11221</name>
</gene>
<keyword evidence="3" id="KW-1185">Reference proteome</keyword>
<protein>
    <submittedName>
        <fullName evidence="2">Oidioi.mRNA.OKI2018_I69.chr1.g2456.t1.cds</fullName>
    </submittedName>
</protein>
<proteinExistence type="predicted"/>
<evidence type="ECO:0000313" key="2">
    <source>
        <dbReference type="EMBL" id="CAG5105790.1"/>
    </source>
</evidence>
<organism evidence="2 3">
    <name type="scientific">Oikopleura dioica</name>
    <name type="common">Tunicate</name>
    <dbReference type="NCBI Taxonomy" id="34765"/>
    <lineage>
        <taxon>Eukaryota</taxon>
        <taxon>Metazoa</taxon>
        <taxon>Chordata</taxon>
        <taxon>Tunicata</taxon>
        <taxon>Appendicularia</taxon>
        <taxon>Copelata</taxon>
        <taxon>Oikopleuridae</taxon>
        <taxon>Oikopleura</taxon>
    </lineage>
</organism>
<accession>A0ABN7SWC7</accession>
<dbReference type="EMBL" id="OU015566">
    <property type="protein sequence ID" value="CAG5105790.1"/>
    <property type="molecule type" value="Genomic_DNA"/>
</dbReference>
<feature type="compositionally biased region" description="Basic residues" evidence="1">
    <location>
        <begin position="749"/>
        <end position="761"/>
    </location>
</feature>
<feature type="compositionally biased region" description="Polar residues" evidence="1">
    <location>
        <begin position="671"/>
        <end position="735"/>
    </location>
</feature>
<reference evidence="2 3" key="1">
    <citation type="submission" date="2021-04" db="EMBL/GenBank/DDBJ databases">
        <authorList>
            <person name="Bliznina A."/>
        </authorList>
    </citation>
    <scope>NUCLEOTIDE SEQUENCE [LARGE SCALE GENOMIC DNA]</scope>
</reference>
<evidence type="ECO:0000256" key="1">
    <source>
        <dbReference type="SAM" id="MobiDB-lite"/>
    </source>
</evidence>
<feature type="compositionally biased region" description="Polar residues" evidence="1">
    <location>
        <begin position="608"/>
        <end position="618"/>
    </location>
</feature>
<feature type="compositionally biased region" description="Basic residues" evidence="1">
    <location>
        <begin position="624"/>
        <end position="638"/>
    </location>
</feature>
<evidence type="ECO:0000313" key="3">
    <source>
        <dbReference type="Proteomes" id="UP001158576"/>
    </source>
</evidence>